<evidence type="ECO:0000313" key="6">
    <source>
        <dbReference type="Proteomes" id="UP000215771"/>
    </source>
</evidence>
<dbReference type="GO" id="GO:0003677">
    <property type="term" value="F:DNA binding"/>
    <property type="evidence" value="ECO:0007669"/>
    <property type="project" value="UniProtKB-KW"/>
</dbReference>
<proteinExistence type="predicted"/>
<dbReference type="AlphaFoldDB" id="A0A269PBL2"/>
<dbReference type="EMBL" id="NQMQ01000019">
    <property type="protein sequence ID" value="PAJ69073.1"/>
    <property type="molecule type" value="Genomic_DNA"/>
</dbReference>
<dbReference type="CDD" id="cd07377">
    <property type="entry name" value="WHTH_GntR"/>
    <property type="match status" value="1"/>
</dbReference>
<dbReference type="SUPFAM" id="SSF48008">
    <property type="entry name" value="GntR ligand-binding domain-like"/>
    <property type="match status" value="1"/>
</dbReference>
<dbReference type="PANTHER" id="PTHR43537:SF24">
    <property type="entry name" value="GLUCONATE OPERON TRANSCRIPTIONAL REPRESSOR"/>
    <property type="match status" value="1"/>
</dbReference>
<dbReference type="GO" id="GO:0003700">
    <property type="term" value="F:DNA-binding transcription factor activity"/>
    <property type="evidence" value="ECO:0007669"/>
    <property type="project" value="InterPro"/>
</dbReference>
<accession>A0A269PBL2</accession>
<name>A0A269PBL2_9CORY</name>
<dbReference type="InterPro" id="IPR011711">
    <property type="entry name" value="GntR_C"/>
</dbReference>
<protein>
    <recommendedName>
        <fullName evidence="4">HTH gntR-type domain-containing protein</fullName>
    </recommendedName>
</protein>
<dbReference type="PANTHER" id="PTHR43537">
    <property type="entry name" value="TRANSCRIPTIONAL REGULATOR, GNTR FAMILY"/>
    <property type="match status" value="1"/>
</dbReference>
<dbReference type="Pfam" id="PF07729">
    <property type="entry name" value="FCD"/>
    <property type="match status" value="1"/>
</dbReference>
<keyword evidence="1" id="KW-0805">Transcription regulation</keyword>
<comment type="caution">
    <text evidence="5">The sequence shown here is derived from an EMBL/GenBank/DDBJ whole genome shotgun (WGS) entry which is preliminary data.</text>
</comment>
<dbReference type="RefSeq" id="WP_095278523.1">
    <property type="nucleotide sequence ID" value="NZ_CP047655.1"/>
</dbReference>
<keyword evidence="3" id="KW-0804">Transcription</keyword>
<dbReference type="PROSITE" id="PS50949">
    <property type="entry name" value="HTH_GNTR"/>
    <property type="match status" value="1"/>
</dbReference>
<dbReference type="Gene3D" id="1.20.120.530">
    <property type="entry name" value="GntR ligand-binding domain-like"/>
    <property type="match status" value="1"/>
</dbReference>
<evidence type="ECO:0000256" key="3">
    <source>
        <dbReference type="ARBA" id="ARBA00023163"/>
    </source>
</evidence>
<dbReference type="Proteomes" id="UP000215771">
    <property type="component" value="Unassembled WGS sequence"/>
</dbReference>
<sequence length="219" mass="24474">MHRPDLLTNTDKKSALALQLRSSIVSGEILPGERLKEKALSEEFGCSRSTVREVFSILTSEGLLAKHPNAGVEVKRLSSAEILSAMEVRFALDMVAADSIIEDATGSRLAEVRSAFSEYKPAVLAENSLLNLQAHLTFHEAIWRASENEVLLQYWPLTSSIISLHVAQDSRRRGSATEDLETHSRLVDALATRNRDFIRQEFYTHTVLAAKNLLDRKPY</sequence>
<organism evidence="5 6">
    <name type="scientific">Corynebacterium hadale</name>
    <dbReference type="NCBI Taxonomy" id="2026255"/>
    <lineage>
        <taxon>Bacteria</taxon>
        <taxon>Bacillati</taxon>
        <taxon>Actinomycetota</taxon>
        <taxon>Actinomycetes</taxon>
        <taxon>Mycobacteriales</taxon>
        <taxon>Corynebacteriaceae</taxon>
        <taxon>Corynebacterium</taxon>
    </lineage>
</organism>
<dbReference type="InterPro" id="IPR000524">
    <property type="entry name" value="Tscrpt_reg_HTH_GntR"/>
</dbReference>
<reference evidence="5 6" key="1">
    <citation type="submission" date="2017-08" db="EMBL/GenBank/DDBJ databases">
        <authorList>
            <person name="de Groot N.N."/>
        </authorList>
    </citation>
    <scope>NUCLEOTIDE SEQUENCE [LARGE SCALE GENOMIC DNA]</scope>
    <source>
        <strain evidence="5 6">NBT06-6</strain>
    </source>
</reference>
<dbReference type="SUPFAM" id="SSF46785">
    <property type="entry name" value="Winged helix' DNA-binding domain"/>
    <property type="match status" value="1"/>
</dbReference>
<feature type="domain" description="HTH gntR-type" evidence="4">
    <location>
        <begin position="10"/>
        <end position="77"/>
    </location>
</feature>
<evidence type="ECO:0000256" key="1">
    <source>
        <dbReference type="ARBA" id="ARBA00023015"/>
    </source>
</evidence>
<dbReference type="SMART" id="SM00345">
    <property type="entry name" value="HTH_GNTR"/>
    <property type="match status" value="1"/>
</dbReference>
<dbReference type="Pfam" id="PF00392">
    <property type="entry name" value="GntR"/>
    <property type="match status" value="1"/>
</dbReference>
<dbReference type="PRINTS" id="PR00035">
    <property type="entry name" value="HTHGNTR"/>
</dbReference>
<evidence type="ECO:0000313" key="5">
    <source>
        <dbReference type="EMBL" id="PAJ69073.1"/>
    </source>
</evidence>
<keyword evidence="2" id="KW-0238">DNA-binding</keyword>
<gene>
    <name evidence="5" type="ORF">CIG21_09460</name>
</gene>
<dbReference type="Gene3D" id="1.10.10.10">
    <property type="entry name" value="Winged helix-like DNA-binding domain superfamily/Winged helix DNA-binding domain"/>
    <property type="match status" value="1"/>
</dbReference>
<dbReference type="SMART" id="SM00895">
    <property type="entry name" value="FCD"/>
    <property type="match status" value="1"/>
</dbReference>
<evidence type="ECO:0000259" key="4">
    <source>
        <dbReference type="PROSITE" id="PS50949"/>
    </source>
</evidence>
<dbReference type="InterPro" id="IPR036388">
    <property type="entry name" value="WH-like_DNA-bd_sf"/>
</dbReference>
<dbReference type="InterPro" id="IPR008920">
    <property type="entry name" value="TF_FadR/GntR_C"/>
</dbReference>
<dbReference type="InterPro" id="IPR036390">
    <property type="entry name" value="WH_DNA-bd_sf"/>
</dbReference>
<evidence type="ECO:0000256" key="2">
    <source>
        <dbReference type="ARBA" id="ARBA00023125"/>
    </source>
</evidence>